<organism evidence="3 4">
    <name type="scientific">Xanthomonas citri pv. citri</name>
    <dbReference type="NCBI Taxonomy" id="611301"/>
    <lineage>
        <taxon>Bacteria</taxon>
        <taxon>Pseudomonadati</taxon>
        <taxon>Pseudomonadota</taxon>
        <taxon>Gammaproteobacteria</taxon>
        <taxon>Lysobacterales</taxon>
        <taxon>Lysobacteraceae</taxon>
        <taxon>Xanthomonas</taxon>
    </lineage>
</organism>
<protein>
    <recommendedName>
        <fullName evidence="2">YdbS-like PH domain-containing protein</fullName>
    </recommendedName>
</protein>
<evidence type="ECO:0000256" key="1">
    <source>
        <dbReference type="SAM" id="Phobius"/>
    </source>
</evidence>
<name>A0A0U5FJN5_XANCI</name>
<dbReference type="InterPro" id="IPR005182">
    <property type="entry name" value="YdbS-like_PH"/>
</dbReference>
<reference evidence="3 4" key="1">
    <citation type="submission" date="2014-09" db="EMBL/GenBank/DDBJ databases">
        <authorList>
            <person name="Regsiter A."/>
        </authorList>
    </citation>
    <scope>NUCLEOTIDE SEQUENCE [LARGE SCALE GENOMIC DNA]</scope>
</reference>
<feature type="transmembrane region" description="Helical" evidence="1">
    <location>
        <begin position="86"/>
        <end position="106"/>
    </location>
</feature>
<sequence>MRLHWAAGYACAPLLQARLVHDAPPPHPDVLVQPAPAEAPAVTHSQWQSLPRRGAYVAAINGTLGGGCAGLIAASVTVVWLHAWRYWPAVLGVTAVIALLGAWLAVKRHRLTQWKLDQHGLALQRGHLWQSDTRVPISRVQHVDLRRGPIERATGLTTLVVHTAGSRLNAVALSGLDQDDAERLRDRLARQLDHDDDAL</sequence>
<evidence type="ECO:0000313" key="3">
    <source>
        <dbReference type="EMBL" id="CEG18573.1"/>
    </source>
</evidence>
<proteinExistence type="predicted"/>
<evidence type="ECO:0000313" key="4">
    <source>
        <dbReference type="Proteomes" id="UP000052230"/>
    </source>
</evidence>
<feature type="transmembrane region" description="Helical" evidence="1">
    <location>
        <begin position="55"/>
        <end position="80"/>
    </location>
</feature>
<dbReference type="AlphaFoldDB" id="A0A0U5FJN5"/>
<keyword evidence="1" id="KW-0812">Transmembrane</keyword>
<gene>
    <name evidence="3" type="ORF">XAC3562_850022</name>
</gene>
<dbReference type="Pfam" id="PF03703">
    <property type="entry name" value="bPH_2"/>
    <property type="match status" value="1"/>
</dbReference>
<accession>A0A0U5FJN5</accession>
<evidence type="ECO:0000259" key="2">
    <source>
        <dbReference type="Pfam" id="PF03703"/>
    </source>
</evidence>
<feature type="domain" description="YdbS-like PH" evidence="2">
    <location>
        <begin position="112"/>
        <end position="188"/>
    </location>
</feature>
<dbReference type="Proteomes" id="UP000052230">
    <property type="component" value="Unassembled WGS sequence"/>
</dbReference>
<dbReference type="PANTHER" id="PTHR34473">
    <property type="entry name" value="UPF0699 TRANSMEMBRANE PROTEIN YDBS"/>
    <property type="match status" value="1"/>
</dbReference>
<keyword evidence="1" id="KW-0472">Membrane</keyword>
<dbReference type="EMBL" id="CCXZ01000183">
    <property type="protein sequence ID" value="CEG18573.1"/>
    <property type="molecule type" value="Genomic_DNA"/>
</dbReference>
<keyword evidence="4" id="KW-1185">Reference proteome</keyword>
<comment type="caution">
    <text evidence="3">The sequence shown here is derived from an EMBL/GenBank/DDBJ whole genome shotgun (WGS) entry which is preliminary data.</text>
</comment>
<dbReference type="PANTHER" id="PTHR34473:SF3">
    <property type="entry name" value="TRANSMEMBRANE PROTEIN-RELATED"/>
    <property type="match status" value="1"/>
</dbReference>
<keyword evidence="1" id="KW-1133">Transmembrane helix</keyword>